<keyword evidence="2 3" id="KW-0378">Hydrolase</keyword>
<name>A0AAW7YZN3_9ALTE</name>
<dbReference type="PANTHER" id="PTHR11049:SF16">
    <property type="entry name" value="PROTEIN VDLD"/>
    <property type="match status" value="1"/>
</dbReference>
<dbReference type="EC" id="3.1.2.20" evidence="6"/>
<dbReference type="GO" id="GO:0052816">
    <property type="term" value="F:long-chain fatty acyl-CoA hydrolase activity"/>
    <property type="evidence" value="ECO:0007669"/>
    <property type="project" value="TreeGrafter"/>
</dbReference>
<dbReference type="GeneID" id="83259117"/>
<gene>
    <name evidence="5" type="ORF">AVL57_15425</name>
    <name evidence="6" type="ORF">Q4527_11030</name>
</gene>
<proteinExistence type="inferred from homology"/>
<dbReference type="InterPro" id="IPR006683">
    <property type="entry name" value="Thioestr_dom"/>
</dbReference>
<dbReference type="GO" id="GO:0005829">
    <property type="term" value="C:cytosol"/>
    <property type="evidence" value="ECO:0007669"/>
    <property type="project" value="TreeGrafter"/>
</dbReference>
<feature type="domain" description="HotDog ACOT-type" evidence="4">
    <location>
        <begin position="7"/>
        <end position="119"/>
    </location>
</feature>
<evidence type="ECO:0000256" key="2">
    <source>
        <dbReference type="ARBA" id="ARBA00022801"/>
    </source>
</evidence>
<dbReference type="EMBL" id="CP013926">
    <property type="protein sequence ID" value="AMJ75228.1"/>
    <property type="molecule type" value="Genomic_DNA"/>
</dbReference>
<dbReference type="RefSeq" id="WP_057790312.1">
    <property type="nucleotide sequence ID" value="NZ_CANLMS010000001.1"/>
</dbReference>
<evidence type="ECO:0000256" key="1">
    <source>
        <dbReference type="ARBA" id="ARBA00010458"/>
    </source>
</evidence>
<organism evidence="6 8">
    <name type="scientific">Alteromonas stellipolaris</name>
    <dbReference type="NCBI Taxonomy" id="233316"/>
    <lineage>
        <taxon>Bacteria</taxon>
        <taxon>Pseudomonadati</taxon>
        <taxon>Pseudomonadota</taxon>
        <taxon>Gammaproteobacteria</taxon>
        <taxon>Alteromonadales</taxon>
        <taxon>Alteromonadaceae</taxon>
        <taxon>Alteromonas/Salinimonas group</taxon>
        <taxon>Alteromonas</taxon>
    </lineage>
</organism>
<comment type="similarity">
    <text evidence="1">Belongs to the acyl coenzyme A hydrolase family.</text>
</comment>
<sequence length="190" mass="21185">MSPRTVAFSRTRLTELMVPSFANFGGKVHGGVILSLMDKVAYACASKHAGAYCVTVTVDGVEFLQPVEVGELLSLDATVHYVGNTSLVVGIKVTSENIKNNKVKHTNNSFFTMVAKDDNGVPVKVPELELSNPHEMRHFVTTIKRNKVKREAQARIQKEHDDFIPKEDFVLLDKQRCTITFDKDASYTQE</sequence>
<dbReference type="AlphaFoldDB" id="A0AAW7YZN3"/>
<dbReference type="EMBL" id="JAUOQI010000006">
    <property type="protein sequence ID" value="MDO6577930.1"/>
    <property type="molecule type" value="Genomic_DNA"/>
</dbReference>
<dbReference type="Proteomes" id="UP000056750">
    <property type="component" value="Chromosome"/>
</dbReference>
<dbReference type="Gene3D" id="3.10.129.10">
    <property type="entry name" value="Hotdog Thioesterase"/>
    <property type="match status" value="1"/>
</dbReference>
<reference evidence="5 7" key="1">
    <citation type="submission" date="2015-12" db="EMBL/GenBank/DDBJ databases">
        <title>Intraspecies pangenome expansion in the marine bacterium Alteromonas.</title>
        <authorList>
            <person name="Lopez-Perez M."/>
            <person name="Rodriguez-Valera F."/>
        </authorList>
    </citation>
    <scope>NUCLEOTIDE SEQUENCE [LARGE SCALE GENOMIC DNA]</scope>
    <source>
        <strain evidence="5 7">LMG 21861</strain>
    </source>
</reference>
<dbReference type="CDD" id="cd03442">
    <property type="entry name" value="BFIT_BACH"/>
    <property type="match status" value="1"/>
</dbReference>
<dbReference type="InterPro" id="IPR033120">
    <property type="entry name" value="HOTDOG_ACOT"/>
</dbReference>
<accession>A0AAW7YZN3</accession>
<evidence type="ECO:0000256" key="3">
    <source>
        <dbReference type="PROSITE-ProRule" id="PRU01106"/>
    </source>
</evidence>
<keyword evidence="7" id="KW-1185">Reference proteome</keyword>
<dbReference type="InterPro" id="IPR029069">
    <property type="entry name" value="HotDog_dom_sf"/>
</dbReference>
<dbReference type="Pfam" id="PF03061">
    <property type="entry name" value="4HBT"/>
    <property type="match status" value="1"/>
</dbReference>
<evidence type="ECO:0000313" key="5">
    <source>
        <dbReference type="EMBL" id="AMJ75228.1"/>
    </source>
</evidence>
<dbReference type="SUPFAM" id="SSF54637">
    <property type="entry name" value="Thioesterase/thiol ester dehydrase-isomerase"/>
    <property type="match status" value="1"/>
</dbReference>
<evidence type="ECO:0000313" key="7">
    <source>
        <dbReference type="Proteomes" id="UP000056750"/>
    </source>
</evidence>
<dbReference type="PROSITE" id="PS51770">
    <property type="entry name" value="HOTDOG_ACOT"/>
    <property type="match status" value="1"/>
</dbReference>
<evidence type="ECO:0000259" key="4">
    <source>
        <dbReference type="PROSITE" id="PS51770"/>
    </source>
</evidence>
<dbReference type="KEGG" id="asq:AVL57_15425"/>
<dbReference type="InterPro" id="IPR040170">
    <property type="entry name" value="Cytosol_ACT"/>
</dbReference>
<dbReference type="Proteomes" id="UP001170717">
    <property type="component" value="Unassembled WGS sequence"/>
</dbReference>
<evidence type="ECO:0000313" key="8">
    <source>
        <dbReference type="Proteomes" id="UP001170717"/>
    </source>
</evidence>
<dbReference type="PANTHER" id="PTHR11049">
    <property type="entry name" value="ACYL COENZYME A THIOESTER HYDROLASE"/>
    <property type="match status" value="1"/>
</dbReference>
<dbReference type="GO" id="GO:0006637">
    <property type="term" value="P:acyl-CoA metabolic process"/>
    <property type="evidence" value="ECO:0007669"/>
    <property type="project" value="TreeGrafter"/>
</dbReference>
<evidence type="ECO:0000313" key="6">
    <source>
        <dbReference type="EMBL" id="MDO6577930.1"/>
    </source>
</evidence>
<protein>
    <submittedName>
        <fullName evidence="6">Acyl-CoA thioesterase</fullName>
        <ecNumber evidence="6">3.1.2.20</ecNumber>
    </submittedName>
</protein>
<reference evidence="6" key="2">
    <citation type="submission" date="2023-07" db="EMBL/GenBank/DDBJ databases">
        <title>Genome content predicts the carbon catabolic preferences of heterotrophic bacteria.</title>
        <authorList>
            <person name="Gralka M."/>
        </authorList>
    </citation>
    <scope>NUCLEOTIDE SEQUENCE</scope>
    <source>
        <strain evidence="6">F2M12</strain>
    </source>
</reference>